<feature type="compositionally biased region" description="Polar residues" evidence="3">
    <location>
        <begin position="1"/>
        <end position="13"/>
    </location>
</feature>
<evidence type="ECO:0000256" key="1">
    <source>
        <dbReference type="ARBA" id="ARBA00023157"/>
    </source>
</evidence>
<keyword evidence="1" id="KW-1015">Disulfide bond</keyword>
<evidence type="ECO:0000313" key="6">
    <source>
        <dbReference type="Proteomes" id="UP000770661"/>
    </source>
</evidence>
<dbReference type="InterPro" id="IPR000436">
    <property type="entry name" value="Sushi_SCR_CCP_dom"/>
</dbReference>
<comment type="caution">
    <text evidence="2">Lacks conserved residue(s) required for the propagation of feature annotation.</text>
</comment>
<protein>
    <recommendedName>
        <fullName evidence="4">Sushi domain-containing protein</fullName>
    </recommendedName>
</protein>
<keyword evidence="6" id="KW-1185">Reference proteome</keyword>
<accession>A0A8J4XPZ0</accession>
<dbReference type="Proteomes" id="UP000770661">
    <property type="component" value="Unassembled WGS sequence"/>
</dbReference>
<evidence type="ECO:0000256" key="2">
    <source>
        <dbReference type="PROSITE-ProRule" id="PRU00302"/>
    </source>
</evidence>
<gene>
    <name evidence="5" type="ORF">GWK47_002250</name>
</gene>
<comment type="caution">
    <text evidence="5">The sequence shown here is derived from an EMBL/GenBank/DDBJ whole genome shotgun (WGS) entry which is preliminary data.</text>
</comment>
<proteinExistence type="predicted"/>
<dbReference type="PROSITE" id="PS50923">
    <property type="entry name" value="SUSHI"/>
    <property type="match status" value="1"/>
</dbReference>
<evidence type="ECO:0000313" key="5">
    <source>
        <dbReference type="EMBL" id="KAG0711673.1"/>
    </source>
</evidence>
<evidence type="ECO:0000256" key="3">
    <source>
        <dbReference type="SAM" id="MobiDB-lite"/>
    </source>
</evidence>
<sequence>MTCPSKANNSSTTRRPHNKTREAGHDSDVETCKNFETPFHTVSTCRGVSEVVHDGSCKNQITWSKGSMCDAVCEVGYGFFVEPAPKYSCDAGGIWNPDNKAPECYEIVPVFSANLQFRIDYKRASIENLQHQFDGLVYKYNDIFCPYPEECGIGDLQIKSALAEDGSKMSEVVITIDTPVYNITDQTGFIELVREAVLTVSEDNAFMTLIDYDNIALVLPQKISTFKANPQLCCHSCPEGHAYRLGNCGKSLHACAMPHGRVCVGRDARPAAAAVPQSSRAPRLIIPLPGFCLPGTLECLVPNTSSRSCTGHSGVCLVSSVSRLPGRHDCVEAAV</sequence>
<feature type="domain" description="Sushi" evidence="4">
    <location>
        <begin position="43"/>
        <end position="106"/>
    </location>
</feature>
<feature type="region of interest" description="Disordered" evidence="3">
    <location>
        <begin position="1"/>
        <end position="27"/>
    </location>
</feature>
<dbReference type="AlphaFoldDB" id="A0A8J4XPZ0"/>
<dbReference type="OrthoDB" id="6348187at2759"/>
<dbReference type="EMBL" id="JACEEZ010023127">
    <property type="protein sequence ID" value="KAG0711673.1"/>
    <property type="molecule type" value="Genomic_DNA"/>
</dbReference>
<evidence type="ECO:0000259" key="4">
    <source>
        <dbReference type="PROSITE" id="PS50923"/>
    </source>
</evidence>
<name>A0A8J4XPZ0_CHIOP</name>
<reference evidence="5" key="1">
    <citation type="submission" date="2020-07" db="EMBL/GenBank/DDBJ databases">
        <title>The High-quality genome of the commercially important snow crab, Chionoecetes opilio.</title>
        <authorList>
            <person name="Jeong J.-H."/>
            <person name="Ryu S."/>
        </authorList>
    </citation>
    <scope>NUCLEOTIDE SEQUENCE</scope>
    <source>
        <strain evidence="5">MADBK_172401_WGS</strain>
        <tissue evidence="5">Digestive gland</tissue>
    </source>
</reference>
<keyword evidence="2" id="KW-0768">Sushi</keyword>
<organism evidence="5 6">
    <name type="scientific">Chionoecetes opilio</name>
    <name type="common">Atlantic snow crab</name>
    <name type="synonym">Cancer opilio</name>
    <dbReference type="NCBI Taxonomy" id="41210"/>
    <lineage>
        <taxon>Eukaryota</taxon>
        <taxon>Metazoa</taxon>
        <taxon>Ecdysozoa</taxon>
        <taxon>Arthropoda</taxon>
        <taxon>Crustacea</taxon>
        <taxon>Multicrustacea</taxon>
        <taxon>Malacostraca</taxon>
        <taxon>Eumalacostraca</taxon>
        <taxon>Eucarida</taxon>
        <taxon>Decapoda</taxon>
        <taxon>Pleocyemata</taxon>
        <taxon>Brachyura</taxon>
        <taxon>Eubrachyura</taxon>
        <taxon>Majoidea</taxon>
        <taxon>Majidae</taxon>
        <taxon>Chionoecetes</taxon>
    </lineage>
</organism>